<keyword evidence="1" id="KW-0479">Metal-binding</keyword>
<keyword evidence="5" id="KW-0539">Nucleus</keyword>
<dbReference type="EMBL" id="LT882681">
    <property type="protein sequence ID" value="SMY25020.1"/>
    <property type="molecule type" value="Genomic_DNA"/>
</dbReference>
<keyword evidence="4" id="KW-0804">Transcription</keyword>
<dbReference type="Proteomes" id="UP000215453">
    <property type="component" value="Chromosome 6"/>
</dbReference>
<dbReference type="PANTHER" id="PTHR47660">
    <property type="entry name" value="TRANSCRIPTION FACTOR WITH C2H2 AND ZN(2)-CYS(6) DNA BINDING DOMAIN (EUROFUNG)-RELATED-RELATED"/>
    <property type="match status" value="1"/>
</dbReference>
<reference evidence="6 7" key="1">
    <citation type="submission" date="2016-10" db="EMBL/GenBank/DDBJ databases">
        <authorList>
            <person name="Varghese N."/>
        </authorList>
    </citation>
    <scope>NUCLEOTIDE SEQUENCE [LARGE SCALE GENOMIC DNA]</scope>
</reference>
<evidence type="ECO:0000256" key="5">
    <source>
        <dbReference type="ARBA" id="ARBA00023242"/>
    </source>
</evidence>
<sequence length="641" mass="72914">MRKRQLSAGLLQQADEISYSAQDISSVLNIDGNINEQSNSLDRWDSAAWDSMLPFPPFFEQIMAPDFVASQSQAIPDIFSLMPDQDWLSEGTDIFGVDFTPTIDQAIQSRVGHLPLPTAQGEHTEPDMPRPKDNAKERFAMFERSPWLWKPEANSNAFSEHEVLPLDERQVDMAKSPHQRFLPALALPDELSSQSRDRIFQLVLKTAKSQVKIPTFPSTTCLNMLLKVGLAKRMEVDPWIHPYTFNSETSRTELLVALIAAGCICFGIPSVSKTGLILFEIARVALHRLAEEDNSVIRDLQYLQAYMLWVEVTAFCGFKRKMEIGEHSLQPLVTGLRRAGKLDRAAYTRIEPMSDDDEQVLKSKWEAWIEAESYKRLVHHLFDHDMYTTHAKFRNPLISYAEVSLPLPACRDLWLARSAETWRSAFFSVSPQANSEPLALRDLLADCHLLKCLPKCFDARLARNAQLCGLAAQTWEYDQQSTMLGSKHAGSNLEAQLYLQLQHKRLYQSLEEARRALKEDLTVTLLLSEFLMMSLHANIDTIARPGVTPSQHGQQSVMLLKWCGWREKFLLSSFEAVIHSFSTIRSWYFGHTVCYTVDLQHKLKVDSKQARNTKTMYYSTTTTTSKGPLLYIWALGARAYG</sequence>
<name>A0A1Y6LNK0_ZYMTR</name>
<evidence type="ECO:0000256" key="4">
    <source>
        <dbReference type="ARBA" id="ARBA00023163"/>
    </source>
</evidence>
<evidence type="ECO:0000256" key="1">
    <source>
        <dbReference type="ARBA" id="ARBA00022723"/>
    </source>
</evidence>
<dbReference type="AlphaFoldDB" id="A0A1Y6LNK0"/>
<gene>
    <name evidence="6" type="ORF">ZT1A5_G6462</name>
</gene>
<proteinExistence type="predicted"/>
<evidence type="ECO:0000256" key="3">
    <source>
        <dbReference type="ARBA" id="ARBA00023015"/>
    </source>
</evidence>
<evidence type="ECO:0000313" key="7">
    <source>
        <dbReference type="Proteomes" id="UP000215453"/>
    </source>
</evidence>
<dbReference type="GO" id="GO:0006351">
    <property type="term" value="P:DNA-templated transcription"/>
    <property type="evidence" value="ECO:0007669"/>
    <property type="project" value="InterPro"/>
</dbReference>
<dbReference type="PANTHER" id="PTHR47660:SF8">
    <property type="entry name" value="TRANSCRIPTION FACTOR WITH C2H2 AND ZN(2)-CYS(6) DNA BINDING DOMAIN (EUROFUNG)"/>
    <property type="match status" value="1"/>
</dbReference>
<dbReference type="GO" id="GO:0003677">
    <property type="term" value="F:DNA binding"/>
    <property type="evidence" value="ECO:0007669"/>
    <property type="project" value="InterPro"/>
</dbReference>
<accession>A0A1Y6LNK0</accession>
<evidence type="ECO:0008006" key="8">
    <source>
        <dbReference type="Google" id="ProtNLM"/>
    </source>
</evidence>
<keyword evidence="2" id="KW-0862">Zinc</keyword>
<protein>
    <recommendedName>
        <fullName evidence="8">Transcription factor domain-containing protein</fullName>
    </recommendedName>
</protein>
<organism evidence="6 7">
    <name type="scientific">Zymoseptoria tritici ST99CH_1A5</name>
    <dbReference type="NCBI Taxonomy" id="1276529"/>
    <lineage>
        <taxon>Eukaryota</taxon>
        <taxon>Fungi</taxon>
        <taxon>Dikarya</taxon>
        <taxon>Ascomycota</taxon>
        <taxon>Pezizomycotina</taxon>
        <taxon>Dothideomycetes</taxon>
        <taxon>Dothideomycetidae</taxon>
        <taxon>Mycosphaerellales</taxon>
        <taxon>Mycosphaerellaceae</taxon>
        <taxon>Zymoseptoria</taxon>
    </lineage>
</organism>
<keyword evidence="3" id="KW-0805">Transcription regulation</keyword>
<evidence type="ECO:0000313" key="6">
    <source>
        <dbReference type="EMBL" id="SMY25020.1"/>
    </source>
</evidence>
<evidence type="ECO:0000256" key="2">
    <source>
        <dbReference type="ARBA" id="ARBA00022833"/>
    </source>
</evidence>
<dbReference type="GO" id="GO:0008270">
    <property type="term" value="F:zinc ion binding"/>
    <property type="evidence" value="ECO:0007669"/>
    <property type="project" value="InterPro"/>
</dbReference>